<reference evidence="2" key="2">
    <citation type="submission" date="2024-02" db="EMBL/GenBank/DDBJ databases">
        <title>Comparative genomics of Cryptococcus and Kwoniella reveals pathogenesis evolution and contrasting modes of karyotype evolution via chromosome fusion or intercentromeric recombination.</title>
        <authorList>
            <person name="Coelho M.A."/>
            <person name="David-Palma M."/>
            <person name="Shea T."/>
            <person name="Bowers K."/>
            <person name="McGinley-Smith S."/>
            <person name="Mohammad A.W."/>
            <person name="Gnirke A."/>
            <person name="Yurkov A.M."/>
            <person name="Nowrousian M."/>
            <person name="Sun S."/>
            <person name="Cuomo C.A."/>
            <person name="Heitman J."/>
        </authorList>
    </citation>
    <scope>NUCLEOTIDE SEQUENCE</scope>
    <source>
        <strain evidence="2">CBS 10117</strain>
    </source>
</reference>
<dbReference type="RefSeq" id="XP_065825177.1">
    <property type="nucleotide sequence ID" value="XM_065969105.1"/>
</dbReference>
<protein>
    <submittedName>
        <fullName evidence="2">Uncharacterized protein</fullName>
    </submittedName>
</protein>
<dbReference type="Proteomes" id="UP000078595">
    <property type="component" value="Chromosome 6"/>
</dbReference>
<dbReference type="GeneID" id="28969061"/>
<sequence length="178" mass="18400">MGLQIMERWTGMNKLKSQGREVTEPNANGSDKPGTAEYVNQKQGHVLRMRGGCFSSKHVSILAHPTVFPKFQSLVHSLALLEHQDTILTLHGIRSSEYPLPTTQLPSPALPRLHITRWGNEPKGRGSSNCGGGGGGSSGGDGGGGGHSGGDGGGGGGGGGGCGGGTEVDNDNKRYLHY</sequence>
<proteinExistence type="predicted"/>
<feature type="region of interest" description="Disordered" evidence="1">
    <location>
        <begin position="115"/>
        <end position="178"/>
    </location>
</feature>
<gene>
    <name evidence="2" type="ORF">I303_105191</name>
</gene>
<organism evidence="2 3">
    <name type="scientific">Kwoniella dejecticola CBS 10117</name>
    <dbReference type="NCBI Taxonomy" id="1296121"/>
    <lineage>
        <taxon>Eukaryota</taxon>
        <taxon>Fungi</taxon>
        <taxon>Dikarya</taxon>
        <taxon>Basidiomycota</taxon>
        <taxon>Agaricomycotina</taxon>
        <taxon>Tremellomycetes</taxon>
        <taxon>Tremellales</taxon>
        <taxon>Cryptococcaceae</taxon>
        <taxon>Kwoniella</taxon>
    </lineage>
</organism>
<evidence type="ECO:0000256" key="1">
    <source>
        <dbReference type="SAM" id="MobiDB-lite"/>
    </source>
</evidence>
<evidence type="ECO:0000313" key="2">
    <source>
        <dbReference type="EMBL" id="WWC62594.1"/>
    </source>
</evidence>
<feature type="compositionally biased region" description="Gly residues" evidence="1">
    <location>
        <begin position="129"/>
        <end position="166"/>
    </location>
</feature>
<reference evidence="2" key="1">
    <citation type="submission" date="2013-07" db="EMBL/GenBank/DDBJ databases">
        <authorList>
            <consortium name="The Broad Institute Genome Sequencing Platform"/>
            <person name="Cuomo C."/>
            <person name="Litvintseva A."/>
            <person name="Chen Y."/>
            <person name="Heitman J."/>
            <person name="Sun S."/>
            <person name="Springer D."/>
            <person name="Dromer F."/>
            <person name="Young S.K."/>
            <person name="Zeng Q."/>
            <person name="Gargeya S."/>
            <person name="Fitzgerald M."/>
            <person name="Abouelleil A."/>
            <person name="Alvarado L."/>
            <person name="Berlin A.M."/>
            <person name="Chapman S.B."/>
            <person name="Dewar J."/>
            <person name="Goldberg J."/>
            <person name="Griggs A."/>
            <person name="Gujja S."/>
            <person name="Hansen M."/>
            <person name="Howarth C."/>
            <person name="Imamovic A."/>
            <person name="Larimer J."/>
            <person name="McCowan C."/>
            <person name="Murphy C."/>
            <person name="Pearson M."/>
            <person name="Priest M."/>
            <person name="Roberts A."/>
            <person name="Saif S."/>
            <person name="Shea T."/>
            <person name="Sykes S."/>
            <person name="Wortman J."/>
            <person name="Nusbaum C."/>
            <person name="Birren B."/>
        </authorList>
    </citation>
    <scope>NUCLEOTIDE SEQUENCE</scope>
    <source>
        <strain evidence="2">CBS 10117</strain>
    </source>
</reference>
<dbReference type="EMBL" id="CP144535">
    <property type="protein sequence ID" value="WWC62594.1"/>
    <property type="molecule type" value="Genomic_DNA"/>
</dbReference>
<keyword evidence="3" id="KW-1185">Reference proteome</keyword>
<accession>A0AAJ8KQT8</accession>
<evidence type="ECO:0000313" key="3">
    <source>
        <dbReference type="Proteomes" id="UP000078595"/>
    </source>
</evidence>
<name>A0AAJ8KQT8_9TREE</name>
<dbReference type="AlphaFoldDB" id="A0AAJ8KQT8"/>
<dbReference type="KEGG" id="kdj:28969061"/>